<sequence length="248" mass="27328">MGWFSHNHMPVEGQTILLTGGSEGTGLSAARIFSSEGANVIIVSRNSAKQEEAVKSIKAAARLPETQRFHTIAADVSQRNYAEGVVADATAWNDGHPPEIIWCLAGLLTPMLWTDDRALEAARYNTKHIIFTGSVLSTFAMAGHGTYAPSKFALRALADALLEGADKPQHPDVVARLAIAGIRKGRYFITTSFLGDLMRWGAMSNSLRNNWFVNTLIAWIMPFIMAFVMWDMNTQVSSWGKKEKKERS</sequence>
<dbReference type="Pfam" id="PF00106">
    <property type="entry name" value="adh_short"/>
    <property type="match status" value="1"/>
</dbReference>
<dbReference type="PANTHER" id="PTHR43550">
    <property type="entry name" value="3-KETODIHYDROSPHINGOSINE REDUCTASE"/>
    <property type="match status" value="1"/>
</dbReference>
<dbReference type="Proteomes" id="UP001320245">
    <property type="component" value="Unassembled WGS sequence"/>
</dbReference>
<evidence type="ECO:0000313" key="2">
    <source>
        <dbReference type="EMBL" id="KAK7730380.1"/>
    </source>
</evidence>
<dbReference type="GO" id="GO:0006666">
    <property type="term" value="P:3-keto-sphinganine metabolic process"/>
    <property type="evidence" value="ECO:0007669"/>
    <property type="project" value="TreeGrafter"/>
</dbReference>
<evidence type="ECO:0000256" key="1">
    <source>
        <dbReference type="SAM" id="Phobius"/>
    </source>
</evidence>
<feature type="transmembrane region" description="Helical" evidence="1">
    <location>
        <begin position="211"/>
        <end position="230"/>
    </location>
</feature>
<keyword evidence="3" id="KW-1185">Reference proteome</keyword>
<reference evidence="2 3" key="1">
    <citation type="journal article" date="2023" name="PLoS ONE">
        <title>Cytospora paraplurivora sp. nov. isolated from orchards with fruit tree decline syndrome in Ontario, Canada.</title>
        <authorList>
            <person name="Ilyukhin E."/>
            <person name="Nguyen H.D.T."/>
            <person name="Castle A.J."/>
            <person name="Ellouze W."/>
        </authorList>
    </citation>
    <scope>NUCLEOTIDE SEQUENCE [LARGE SCALE GENOMIC DNA]</scope>
    <source>
        <strain evidence="2 3">FDS-564</strain>
    </source>
</reference>
<evidence type="ECO:0000313" key="3">
    <source>
        <dbReference type="Proteomes" id="UP001320245"/>
    </source>
</evidence>
<dbReference type="InterPro" id="IPR036291">
    <property type="entry name" value="NAD(P)-bd_dom_sf"/>
</dbReference>
<dbReference type="SUPFAM" id="SSF51735">
    <property type="entry name" value="NAD(P)-binding Rossmann-fold domains"/>
    <property type="match status" value="1"/>
</dbReference>
<dbReference type="GO" id="GO:0030148">
    <property type="term" value="P:sphingolipid biosynthetic process"/>
    <property type="evidence" value="ECO:0007669"/>
    <property type="project" value="TreeGrafter"/>
</dbReference>
<dbReference type="InterPro" id="IPR002347">
    <property type="entry name" value="SDR_fam"/>
</dbReference>
<dbReference type="GO" id="GO:0005789">
    <property type="term" value="C:endoplasmic reticulum membrane"/>
    <property type="evidence" value="ECO:0007669"/>
    <property type="project" value="TreeGrafter"/>
</dbReference>
<comment type="caution">
    <text evidence="2">The sequence shown here is derived from an EMBL/GenBank/DDBJ whole genome shotgun (WGS) entry which is preliminary data.</text>
</comment>
<dbReference type="GO" id="GO:0047560">
    <property type="term" value="F:3-dehydrosphinganine reductase activity"/>
    <property type="evidence" value="ECO:0007669"/>
    <property type="project" value="TreeGrafter"/>
</dbReference>
<gene>
    <name evidence="2" type="primary">TSC10_2</name>
    <name evidence="2" type="ORF">SLS53_009080</name>
</gene>
<proteinExistence type="predicted"/>
<dbReference type="Gene3D" id="3.40.50.720">
    <property type="entry name" value="NAD(P)-binding Rossmann-like Domain"/>
    <property type="match status" value="2"/>
</dbReference>
<protein>
    <submittedName>
        <fullName evidence="2">3-dehydrosphinganine reductase</fullName>
    </submittedName>
</protein>
<keyword evidence="1" id="KW-1133">Transmembrane helix</keyword>
<dbReference type="AlphaFoldDB" id="A0AAN9TWM4"/>
<accession>A0AAN9TWM4</accession>
<dbReference type="PANTHER" id="PTHR43550:SF3">
    <property type="entry name" value="3-KETODIHYDROSPHINGOSINE REDUCTASE"/>
    <property type="match status" value="1"/>
</dbReference>
<keyword evidence="1" id="KW-0472">Membrane</keyword>
<organism evidence="2 3">
    <name type="scientific">Cytospora paraplurivora</name>
    <dbReference type="NCBI Taxonomy" id="2898453"/>
    <lineage>
        <taxon>Eukaryota</taxon>
        <taxon>Fungi</taxon>
        <taxon>Dikarya</taxon>
        <taxon>Ascomycota</taxon>
        <taxon>Pezizomycotina</taxon>
        <taxon>Sordariomycetes</taxon>
        <taxon>Sordariomycetidae</taxon>
        <taxon>Diaporthales</taxon>
        <taxon>Cytosporaceae</taxon>
        <taxon>Cytospora</taxon>
    </lineage>
</organism>
<keyword evidence="1" id="KW-0812">Transmembrane</keyword>
<name>A0AAN9TWM4_9PEZI</name>
<dbReference type="EMBL" id="JAJSPL020000063">
    <property type="protein sequence ID" value="KAK7730380.1"/>
    <property type="molecule type" value="Genomic_DNA"/>
</dbReference>